<evidence type="ECO:0000313" key="1">
    <source>
        <dbReference type="EMBL" id="DAD67195.1"/>
    </source>
</evidence>
<reference evidence="1" key="1">
    <citation type="journal article" date="2021" name="Proc. Natl. Acad. Sci. U.S.A.">
        <title>A Catalog of Tens of Thousands of Viruses from Human Metagenomes Reveals Hidden Associations with Chronic Diseases.</title>
        <authorList>
            <person name="Tisza M.J."/>
            <person name="Buck C.B."/>
        </authorList>
    </citation>
    <scope>NUCLEOTIDE SEQUENCE</scope>
    <source>
        <strain evidence="1">CtXOZ1</strain>
    </source>
</reference>
<organism evidence="1">
    <name type="scientific">Siphoviridae sp. ctXOZ1</name>
    <dbReference type="NCBI Taxonomy" id="2823585"/>
    <lineage>
        <taxon>Viruses</taxon>
        <taxon>Duplodnaviria</taxon>
        <taxon>Heunggongvirae</taxon>
        <taxon>Uroviricota</taxon>
        <taxon>Caudoviricetes</taxon>
    </lineage>
</organism>
<dbReference type="EMBL" id="BK014672">
    <property type="protein sequence ID" value="DAD67195.1"/>
    <property type="molecule type" value="Genomic_DNA"/>
</dbReference>
<name>A0A8S5LBH1_9CAUD</name>
<accession>A0A8S5LBH1</accession>
<proteinExistence type="predicted"/>
<sequence length="293" mass="33004">MLTQVELISPNKEIAPVIIAGDNANQDGIALEPGKQGWYDAKTSARTRNPAQRHGQQFLGFRYEPRDIVLKLLISNDGPNGGQQFRDRESLARSLFAFDDYTTIRVTTDTTVRTMKVRLVEFDLDTEIDPNVAEATSLIVTCVADDPFWYGPEFIKEFTMKGNANTFWEVTLPKDRLGEVESYPRLAINSTRGDAWPILLIPREANRGSSPRVRLPEPTGTQRVRMFVNYDPGSRQVEDEYDTLIWASMNGVRFGGGIRAGKTHELFRMSVTAPGGSTISVTFSFFPRYNTPW</sequence>
<protein>
    <submittedName>
        <fullName evidence="1">Tail protein</fullName>
    </submittedName>
</protein>